<dbReference type="Proteomes" id="UP000509303">
    <property type="component" value="Chromosome"/>
</dbReference>
<sequence length="319" mass="36162">MGAEWRATPVRVPYKTPPEPPAAHRPATEPKTEQPRTDQPKPQQPKPQQPTGDKPKAPKPKGDQPAADTSKADGTKAGGAKRKIFQGWAFDRCQAPSVSTMRAWLASPYRGVGVYFGGRGRHCKNQRHLDRSWLRETKQMGWNVLPIYVGSQSPCVIANIKRKFTIGGNAWAQGRQEARDAVGQARRLGMAPGSALYLDMEAYRLGQRRCARTTLAFVRSWNREVRQQNYVPGFYSSANSGVRHMERARKAGERDLPEVMWFARWNVPPSLYGEKWLDRRAWHPNRRIHQYAGDVTERHGGRRLAIDRNRVDAPVAIIR</sequence>
<feature type="region of interest" description="Disordered" evidence="1">
    <location>
        <begin position="1"/>
        <end position="79"/>
    </location>
</feature>
<dbReference type="AlphaFoldDB" id="A0A7H8NJ46"/>
<proteinExistence type="predicted"/>
<name>A0A7H8NJ46_9ACTN</name>
<dbReference type="InterPro" id="IPR015020">
    <property type="entry name" value="Rv2525c-like_Glyco_Hydro-like"/>
</dbReference>
<feature type="compositionally biased region" description="Basic and acidic residues" evidence="1">
    <location>
        <begin position="26"/>
        <end position="39"/>
    </location>
</feature>
<reference evidence="3 4" key="1">
    <citation type="submission" date="2020-06" db="EMBL/GenBank/DDBJ databases">
        <title>Genome mining for natural products.</title>
        <authorList>
            <person name="Zhang B."/>
            <person name="Shi J."/>
            <person name="Ge H."/>
        </authorList>
    </citation>
    <scope>NUCLEOTIDE SEQUENCE [LARGE SCALE GENOMIC DNA]</scope>
    <source>
        <strain evidence="3 4">NA00687</strain>
    </source>
</reference>
<evidence type="ECO:0000313" key="4">
    <source>
        <dbReference type="Proteomes" id="UP000509303"/>
    </source>
</evidence>
<dbReference type="SUPFAM" id="SSF51445">
    <property type="entry name" value="(Trans)glycosidases"/>
    <property type="match status" value="1"/>
</dbReference>
<dbReference type="Gene3D" id="3.20.20.80">
    <property type="entry name" value="Glycosidases"/>
    <property type="match status" value="1"/>
</dbReference>
<gene>
    <name evidence="3" type="ORF">HUT08_17730</name>
</gene>
<accession>A0A7H8NJ46</accession>
<evidence type="ECO:0000259" key="2">
    <source>
        <dbReference type="Pfam" id="PF08924"/>
    </source>
</evidence>
<organism evidence="3 4">
    <name type="scientific">Streptomyces buecherae</name>
    <dbReference type="NCBI Taxonomy" id="2763006"/>
    <lineage>
        <taxon>Bacteria</taxon>
        <taxon>Bacillati</taxon>
        <taxon>Actinomycetota</taxon>
        <taxon>Actinomycetes</taxon>
        <taxon>Kitasatosporales</taxon>
        <taxon>Streptomycetaceae</taxon>
        <taxon>Streptomyces</taxon>
    </lineage>
</organism>
<dbReference type="Pfam" id="PF08924">
    <property type="entry name" value="Rv2525c_GlyHyd-like"/>
    <property type="match status" value="1"/>
</dbReference>
<feature type="domain" description="Rv2525c-like glycoside hydrolase-like" evidence="2">
    <location>
        <begin position="103"/>
        <end position="311"/>
    </location>
</feature>
<feature type="compositionally biased region" description="Basic and acidic residues" evidence="1">
    <location>
        <begin position="53"/>
        <end position="62"/>
    </location>
</feature>
<evidence type="ECO:0000256" key="1">
    <source>
        <dbReference type="SAM" id="MobiDB-lite"/>
    </source>
</evidence>
<keyword evidence="4" id="KW-1185">Reference proteome</keyword>
<dbReference type="EMBL" id="CP054929">
    <property type="protein sequence ID" value="QKW54593.1"/>
    <property type="molecule type" value="Genomic_DNA"/>
</dbReference>
<protein>
    <submittedName>
        <fullName evidence="3">DUF1906 domain-containing protein</fullName>
    </submittedName>
</protein>
<evidence type="ECO:0000313" key="3">
    <source>
        <dbReference type="EMBL" id="QKW54593.1"/>
    </source>
</evidence>
<dbReference type="InterPro" id="IPR017853">
    <property type="entry name" value="GH"/>
</dbReference>